<accession>A0ABN8RRZ5</accession>
<feature type="domain" description="CMP/dCMP-type deaminase" evidence="4">
    <location>
        <begin position="4"/>
        <end position="129"/>
    </location>
</feature>
<dbReference type="InterPro" id="IPR016193">
    <property type="entry name" value="Cytidine_deaminase-like"/>
</dbReference>
<keyword evidence="2" id="KW-0378">Hydrolase</keyword>
<proteinExistence type="predicted"/>
<dbReference type="InterPro" id="IPR016192">
    <property type="entry name" value="APOBEC/CMP_deaminase_Zn-bd"/>
</dbReference>
<evidence type="ECO:0000313" key="5">
    <source>
        <dbReference type="EMBL" id="CAH3182235.1"/>
    </source>
</evidence>
<name>A0ABN8RRZ5_9CNID</name>
<dbReference type="Gene3D" id="3.40.140.10">
    <property type="entry name" value="Cytidine Deaminase, domain 2"/>
    <property type="match status" value="1"/>
</dbReference>
<dbReference type="SUPFAM" id="SSF53927">
    <property type="entry name" value="Cytidine deaminase-like"/>
    <property type="match status" value="1"/>
</dbReference>
<comment type="caution">
    <text evidence="5">The sequence shown here is derived from an EMBL/GenBank/DDBJ whole genome shotgun (WGS) entry which is preliminary data.</text>
</comment>
<keyword evidence="1" id="KW-0479">Metal-binding</keyword>
<dbReference type="PROSITE" id="PS00903">
    <property type="entry name" value="CYT_DCMP_DEAMINASES_1"/>
    <property type="match status" value="1"/>
</dbReference>
<keyword evidence="3" id="KW-0862">Zinc</keyword>
<dbReference type="PROSITE" id="PS51747">
    <property type="entry name" value="CYT_DCMP_DEAMINASES_2"/>
    <property type="match status" value="1"/>
</dbReference>
<evidence type="ECO:0000256" key="1">
    <source>
        <dbReference type="ARBA" id="ARBA00022723"/>
    </source>
</evidence>
<keyword evidence="6" id="KW-1185">Reference proteome</keyword>
<dbReference type="PANTHER" id="PTHR11079">
    <property type="entry name" value="CYTOSINE DEAMINASE FAMILY MEMBER"/>
    <property type="match status" value="1"/>
</dbReference>
<organism evidence="5 6">
    <name type="scientific">Porites lobata</name>
    <dbReference type="NCBI Taxonomy" id="104759"/>
    <lineage>
        <taxon>Eukaryota</taxon>
        <taxon>Metazoa</taxon>
        <taxon>Cnidaria</taxon>
        <taxon>Anthozoa</taxon>
        <taxon>Hexacorallia</taxon>
        <taxon>Scleractinia</taxon>
        <taxon>Fungiina</taxon>
        <taxon>Poritidae</taxon>
        <taxon>Porites</taxon>
    </lineage>
</organism>
<gene>
    <name evidence="5" type="ORF">PLOB_00026495</name>
</gene>
<evidence type="ECO:0000256" key="2">
    <source>
        <dbReference type="ARBA" id="ARBA00022801"/>
    </source>
</evidence>
<evidence type="ECO:0000256" key="3">
    <source>
        <dbReference type="ARBA" id="ARBA00022833"/>
    </source>
</evidence>
<dbReference type="EMBL" id="CALNXK010000317">
    <property type="protein sequence ID" value="CAH3182235.1"/>
    <property type="molecule type" value="Genomic_DNA"/>
</dbReference>
<reference evidence="5 6" key="1">
    <citation type="submission" date="2022-05" db="EMBL/GenBank/DDBJ databases">
        <authorList>
            <consortium name="Genoscope - CEA"/>
            <person name="William W."/>
        </authorList>
    </citation>
    <scope>NUCLEOTIDE SEQUENCE [LARGE SCALE GENOMIC DNA]</scope>
</reference>
<dbReference type="PANTHER" id="PTHR11079:SF149">
    <property type="entry name" value="TRNA-SPECIFIC ADENOSINE DEAMINASE 2"/>
    <property type="match status" value="1"/>
</dbReference>
<dbReference type="Proteomes" id="UP001159405">
    <property type="component" value="Unassembled WGS sequence"/>
</dbReference>
<sequence length="271" mass="30128">MADEADETWMKEAIGLARDALEQGEVPVGCVIVYQNQVIGTGRNQVNETKNATRHAELVAIDQVKTWCMSKCLSFEDVLHDCCLYVTVEPCIMCAAALRFVGIPRVVFGCANERFGGCGSILNIHTDDYSKDICQNFVQEDISPRGETAQCSKCNAESLQRFSNAGGNEKLMDQASCKKNTNVTPDFAEERLSYPINHVNDIQKENSLQVGYDESEKPHECICRVPSSKIGKPFECVPFILANTAVHLLKEFYKGENPNAPVPKVKTKRQK</sequence>
<dbReference type="Pfam" id="PF00383">
    <property type="entry name" value="dCMP_cyt_deam_1"/>
    <property type="match status" value="1"/>
</dbReference>
<protein>
    <recommendedName>
        <fullName evidence="4">CMP/dCMP-type deaminase domain-containing protein</fullName>
    </recommendedName>
</protein>
<dbReference type="InterPro" id="IPR002125">
    <property type="entry name" value="CMP_dCMP_dom"/>
</dbReference>
<evidence type="ECO:0000313" key="6">
    <source>
        <dbReference type="Proteomes" id="UP001159405"/>
    </source>
</evidence>
<evidence type="ECO:0000259" key="4">
    <source>
        <dbReference type="PROSITE" id="PS51747"/>
    </source>
</evidence>
<dbReference type="CDD" id="cd01285">
    <property type="entry name" value="nucleoside_deaminase"/>
    <property type="match status" value="1"/>
</dbReference>